<evidence type="ECO:0000313" key="2">
    <source>
        <dbReference type="Proteomes" id="UP000006514"/>
    </source>
</evidence>
<sequence length="192" mass="21203">MLQILLHRSGARSLACEVDGDSGASVSEGVLNLLADNMHRMGSFTLKGSPILLQKCILRAAPKLESLMLIGVEPLPPQLFDGRAGRLRNLALHNFQSLPLNRAFSAITHLSIEGDMTHRRIRVHDLFSAFPRLKSLSVRGGSEWMTQPRGTLGSWKLSHLSFAVRGAGREVSSYCNSWRELGCKRIEIEEAS</sequence>
<evidence type="ECO:0008006" key="3">
    <source>
        <dbReference type="Google" id="ProtNLM"/>
    </source>
</evidence>
<protein>
    <recommendedName>
        <fullName evidence="3">F-box domain-containing protein</fullName>
    </recommendedName>
</protein>
<name>J0L9G2_AURST</name>
<dbReference type="KEGG" id="adl:AURDEDRAFT_177921"/>
<proteinExistence type="predicted"/>
<evidence type="ECO:0000313" key="1">
    <source>
        <dbReference type="EMBL" id="EJD32991.1"/>
    </source>
</evidence>
<dbReference type="EMBL" id="JH688507">
    <property type="protein sequence ID" value="EJD32991.1"/>
    <property type="molecule type" value="Genomic_DNA"/>
</dbReference>
<dbReference type="Proteomes" id="UP000006514">
    <property type="component" value="Unassembled WGS sequence"/>
</dbReference>
<dbReference type="InParanoid" id="J0L9G2"/>
<reference evidence="2" key="1">
    <citation type="journal article" date="2012" name="Science">
        <title>The Paleozoic origin of enzymatic lignin decomposition reconstructed from 31 fungal genomes.</title>
        <authorList>
            <person name="Floudas D."/>
            <person name="Binder M."/>
            <person name="Riley R."/>
            <person name="Barry K."/>
            <person name="Blanchette R.A."/>
            <person name="Henrissat B."/>
            <person name="Martinez A.T."/>
            <person name="Otillar R."/>
            <person name="Spatafora J.W."/>
            <person name="Yadav J.S."/>
            <person name="Aerts A."/>
            <person name="Benoit I."/>
            <person name="Boyd A."/>
            <person name="Carlson A."/>
            <person name="Copeland A."/>
            <person name="Coutinho P.M."/>
            <person name="de Vries R.P."/>
            <person name="Ferreira P."/>
            <person name="Findley K."/>
            <person name="Foster B."/>
            <person name="Gaskell J."/>
            <person name="Glotzer D."/>
            <person name="Gorecki P."/>
            <person name="Heitman J."/>
            <person name="Hesse C."/>
            <person name="Hori C."/>
            <person name="Igarashi K."/>
            <person name="Jurgens J.A."/>
            <person name="Kallen N."/>
            <person name="Kersten P."/>
            <person name="Kohler A."/>
            <person name="Kuees U."/>
            <person name="Kumar T.K.A."/>
            <person name="Kuo A."/>
            <person name="LaButti K."/>
            <person name="Larrondo L.F."/>
            <person name="Lindquist E."/>
            <person name="Ling A."/>
            <person name="Lombard V."/>
            <person name="Lucas S."/>
            <person name="Lundell T."/>
            <person name="Martin R."/>
            <person name="McLaughlin D.J."/>
            <person name="Morgenstern I."/>
            <person name="Morin E."/>
            <person name="Murat C."/>
            <person name="Nagy L.G."/>
            <person name="Nolan M."/>
            <person name="Ohm R.A."/>
            <person name="Patyshakuliyeva A."/>
            <person name="Rokas A."/>
            <person name="Ruiz-Duenas F.J."/>
            <person name="Sabat G."/>
            <person name="Salamov A."/>
            <person name="Samejima M."/>
            <person name="Schmutz J."/>
            <person name="Slot J.C."/>
            <person name="St John F."/>
            <person name="Stenlid J."/>
            <person name="Sun H."/>
            <person name="Sun S."/>
            <person name="Syed K."/>
            <person name="Tsang A."/>
            <person name="Wiebenga A."/>
            <person name="Young D."/>
            <person name="Pisabarro A."/>
            <person name="Eastwood D.C."/>
            <person name="Martin F."/>
            <person name="Cullen D."/>
            <person name="Grigoriev I.V."/>
            <person name="Hibbett D.S."/>
        </authorList>
    </citation>
    <scope>NUCLEOTIDE SEQUENCE [LARGE SCALE GENOMIC DNA]</scope>
    <source>
        <strain evidence="2">TFB10046</strain>
    </source>
</reference>
<gene>
    <name evidence="1" type="ORF">AURDEDRAFT_177921</name>
</gene>
<accession>J0L9G2</accession>
<organism evidence="1 2">
    <name type="scientific">Auricularia subglabra (strain TFB-10046 / SS5)</name>
    <name type="common">White-rot fungus</name>
    <name type="synonym">Auricularia delicata (strain TFB10046)</name>
    <dbReference type="NCBI Taxonomy" id="717982"/>
    <lineage>
        <taxon>Eukaryota</taxon>
        <taxon>Fungi</taxon>
        <taxon>Dikarya</taxon>
        <taxon>Basidiomycota</taxon>
        <taxon>Agaricomycotina</taxon>
        <taxon>Agaricomycetes</taxon>
        <taxon>Auriculariales</taxon>
        <taxon>Auriculariaceae</taxon>
        <taxon>Auricularia</taxon>
    </lineage>
</organism>
<dbReference type="AlphaFoldDB" id="J0L9G2"/>
<keyword evidence="2" id="KW-1185">Reference proteome</keyword>